<dbReference type="InterPro" id="IPR036028">
    <property type="entry name" value="SH3-like_dom_sf"/>
</dbReference>
<dbReference type="InterPro" id="IPR000584">
    <property type="entry name" value="VDCC_L_bsu"/>
</dbReference>
<dbReference type="InterPro" id="IPR027417">
    <property type="entry name" value="P-loop_NTPase"/>
</dbReference>
<dbReference type="Proteomes" id="UP000325440">
    <property type="component" value="Unassembled WGS sequence"/>
</dbReference>
<keyword evidence="6" id="KW-1185">Reference proteome</keyword>
<protein>
    <submittedName>
        <fullName evidence="5">Guanylate kinase/L-type calcium channel beta subunit,P-loop containing nucleoside triphosphate</fullName>
    </submittedName>
</protein>
<feature type="coiled-coil region" evidence="2">
    <location>
        <begin position="769"/>
        <end position="796"/>
    </location>
</feature>
<feature type="coiled-coil region" evidence="2">
    <location>
        <begin position="1000"/>
        <end position="1027"/>
    </location>
</feature>
<feature type="region of interest" description="Disordered" evidence="3">
    <location>
        <begin position="346"/>
        <end position="368"/>
    </location>
</feature>
<evidence type="ECO:0000313" key="5">
    <source>
        <dbReference type="EMBL" id="VVC44337.1"/>
    </source>
</evidence>
<dbReference type="SMART" id="SM00072">
    <property type="entry name" value="GuKc"/>
    <property type="match status" value="1"/>
</dbReference>
<organism evidence="5 6">
    <name type="scientific">Cinara cedri</name>
    <dbReference type="NCBI Taxonomy" id="506608"/>
    <lineage>
        <taxon>Eukaryota</taxon>
        <taxon>Metazoa</taxon>
        <taxon>Ecdysozoa</taxon>
        <taxon>Arthropoda</taxon>
        <taxon>Hexapoda</taxon>
        <taxon>Insecta</taxon>
        <taxon>Pterygota</taxon>
        <taxon>Neoptera</taxon>
        <taxon>Paraneoptera</taxon>
        <taxon>Hemiptera</taxon>
        <taxon>Sternorrhyncha</taxon>
        <taxon>Aphidomorpha</taxon>
        <taxon>Aphidoidea</taxon>
        <taxon>Aphididae</taxon>
        <taxon>Lachninae</taxon>
        <taxon>Cinara</taxon>
    </lineage>
</organism>
<dbReference type="PANTHER" id="PTHR11824">
    <property type="entry name" value="VOLTAGE-DEPENDENT CALCIUM CHANNEL BETA SUBUNIT"/>
    <property type="match status" value="1"/>
</dbReference>
<sequence>MSKMSSRNDCDLKLLMQLDNSATKPVAFTIRTNVAYDAEIDDDGPLKGYTITFKTQEFLHIVDKYDQNWWIGRLVKEGSTLGFVPSPTYIEVMRQTDQSYTSKSTSKNSPSHSLAKDCPAEGGRISALTIPVVKDKRNIFFKKQNTVIPPYDIVPSMRPIVIIGPSLKGYEVTDMMQKAIFDFLKRRFEGRIIITRVMADISLAKKNLFNDPSKKTVIDFKPGSKSRSNILATAQQEVDRIFELARTLKLIVLDCDTINHPSQLANTSLAPTLVYLKVSPQILQQLIKSRGKSQSQHLNVQLLASEKLAQCPPEMYDIIISENYLEDACEHISQFLESYWRATHPPQTPSVNKPHNLTRPPSASPNKDMSTMSLKMKNCAMSDNQSEVCKPPPMQNKTVDHESEDHDNMVYVSPPTKNSSNLPKQQQFNQPNYIQQQQQQQRRQQQHHINLLFNYVTSLLAEHPLEFDNKKYIFIKLLNDLRSLEKHHKFILTIQKRIIDKDIAEKYLGANINKSNNILIYYKDSQSKTSWDQILKKKKASIESKNKILNELNKTDLNLRMLQSKSKREIEHIQLKHIMLQNVLNSSLDVQGQLLSQNKKIVSIFSQMKSVEVKLQNRNTVLKSILKDISKSVTNVSKELLLESIDSSKKEYNMNKKFLKDAVSSESSLLNLYNELRNTIDLFNHTDVLKHLKPLQIFPQNKNLFEINWSEFLMNYNFSKENYIVNMQQMSDIVTTVSTSLTNLNGMESEFDENLKNTIQYIDNVRSKRDLHTQIFKNLDNELDELKNEVECIENIRHLDDIIQKSNTQLTSITKKKAKVNDDLQHSDLLFNRIIQKYTNQLNNAHQTFLFEDKLWNKPVAVLDKEIETIEKNHNDLLTKRKEIMMDKFNKKKSTMEMTMKEKSQIISGIHNTITSYKNKIKTYSQFEICLKDINLSLDNNNNDLLSSYHELIYKNHGKSFEQLKAEEIEFTRQINLNNIKIIKLDKEISFIENDSKFTVLNIKLQIEKLKDKLLQITNDNISLEMELNNKNTI</sequence>
<keyword evidence="1" id="KW-0597">Phosphoprotein</keyword>
<feature type="domain" description="Guanylate kinase/L-type calcium channel beta subunit" evidence="4">
    <location>
        <begin position="156"/>
        <end position="340"/>
    </location>
</feature>
<reference evidence="5 6" key="1">
    <citation type="submission" date="2019-08" db="EMBL/GenBank/DDBJ databases">
        <authorList>
            <person name="Alioto T."/>
            <person name="Alioto T."/>
            <person name="Gomez Garrido J."/>
        </authorList>
    </citation>
    <scope>NUCLEOTIDE SEQUENCE [LARGE SCALE GENOMIC DNA]</scope>
</reference>
<evidence type="ECO:0000256" key="3">
    <source>
        <dbReference type="SAM" id="MobiDB-lite"/>
    </source>
</evidence>
<gene>
    <name evidence="5" type="ORF">CINCED_3A001637</name>
</gene>
<dbReference type="EMBL" id="CABPRJ010002378">
    <property type="protein sequence ID" value="VVC44337.1"/>
    <property type="molecule type" value="Genomic_DNA"/>
</dbReference>
<evidence type="ECO:0000256" key="2">
    <source>
        <dbReference type="SAM" id="Coils"/>
    </source>
</evidence>
<dbReference type="Gene3D" id="3.40.50.300">
    <property type="entry name" value="P-loop containing nucleotide triphosphate hydrolases"/>
    <property type="match status" value="1"/>
</dbReference>
<keyword evidence="2" id="KW-0175">Coiled coil</keyword>
<name>A0A5E4NM77_9HEMI</name>
<dbReference type="AlphaFoldDB" id="A0A5E4NM77"/>
<dbReference type="CDD" id="cd11863">
    <property type="entry name" value="SH3_CACNB"/>
    <property type="match status" value="1"/>
</dbReference>
<evidence type="ECO:0000256" key="1">
    <source>
        <dbReference type="ARBA" id="ARBA00022553"/>
    </source>
</evidence>
<dbReference type="SUPFAM" id="SSF52540">
    <property type="entry name" value="P-loop containing nucleoside triphosphate hydrolases"/>
    <property type="match status" value="1"/>
</dbReference>
<dbReference type="GO" id="GO:0005245">
    <property type="term" value="F:voltage-gated calcium channel activity"/>
    <property type="evidence" value="ECO:0007669"/>
    <property type="project" value="InterPro"/>
</dbReference>
<dbReference type="Pfam" id="PF00625">
    <property type="entry name" value="Guanylate_kin"/>
    <property type="match status" value="1"/>
</dbReference>
<proteinExistence type="predicted"/>
<dbReference type="Gene3D" id="2.30.30.40">
    <property type="entry name" value="SH3 Domains"/>
    <property type="match status" value="1"/>
</dbReference>
<dbReference type="OrthoDB" id="5962384at2759"/>
<dbReference type="PRINTS" id="PR01626">
    <property type="entry name" value="LCACHANNELB"/>
</dbReference>
<keyword evidence="5" id="KW-0418">Kinase</keyword>
<dbReference type="GO" id="GO:0005891">
    <property type="term" value="C:voltage-gated calcium channel complex"/>
    <property type="evidence" value="ECO:0007669"/>
    <property type="project" value="InterPro"/>
</dbReference>
<accession>A0A5E4NM77</accession>
<keyword evidence="5" id="KW-0808">Transferase</keyword>
<feature type="region of interest" description="Disordered" evidence="3">
    <location>
        <begin position="384"/>
        <end position="404"/>
    </location>
</feature>
<evidence type="ECO:0000259" key="4">
    <source>
        <dbReference type="SMART" id="SM00072"/>
    </source>
</evidence>
<dbReference type="SUPFAM" id="SSF50044">
    <property type="entry name" value="SH3-domain"/>
    <property type="match status" value="1"/>
</dbReference>
<evidence type="ECO:0000313" key="6">
    <source>
        <dbReference type="Proteomes" id="UP000325440"/>
    </source>
</evidence>
<dbReference type="InterPro" id="IPR008145">
    <property type="entry name" value="GK/Ca_channel_bsu"/>
</dbReference>
<feature type="compositionally biased region" description="Polar residues" evidence="3">
    <location>
        <begin position="349"/>
        <end position="368"/>
    </location>
</feature>
<dbReference type="GO" id="GO:0016301">
    <property type="term" value="F:kinase activity"/>
    <property type="evidence" value="ECO:0007669"/>
    <property type="project" value="UniProtKB-KW"/>
</dbReference>